<keyword evidence="3" id="KW-1185">Reference proteome</keyword>
<feature type="region of interest" description="Disordered" evidence="1">
    <location>
        <begin position="1"/>
        <end position="41"/>
    </location>
</feature>
<dbReference type="AlphaFoldDB" id="A0AAN7SU12"/>
<dbReference type="EMBL" id="JAVRRJ010000010">
    <property type="protein sequence ID" value="KAK5081343.1"/>
    <property type="molecule type" value="Genomic_DNA"/>
</dbReference>
<evidence type="ECO:0000256" key="1">
    <source>
        <dbReference type="SAM" id="MobiDB-lite"/>
    </source>
</evidence>
<dbReference type="Proteomes" id="UP001309876">
    <property type="component" value="Unassembled WGS sequence"/>
</dbReference>
<feature type="compositionally biased region" description="Low complexity" evidence="1">
    <location>
        <begin position="69"/>
        <end position="82"/>
    </location>
</feature>
<evidence type="ECO:0000313" key="2">
    <source>
        <dbReference type="EMBL" id="KAK5081343.1"/>
    </source>
</evidence>
<comment type="caution">
    <text evidence="2">The sequence shown here is derived from an EMBL/GenBank/DDBJ whole genome shotgun (WGS) entry which is preliminary data.</text>
</comment>
<accession>A0AAN7SU12</accession>
<evidence type="ECO:0000313" key="3">
    <source>
        <dbReference type="Proteomes" id="UP001309876"/>
    </source>
</evidence>
<gene>
    <name evidence="2" type="ORF">LTR05_008137</name>
</gene>
<organism evidence="2 3">
    <name type="scientific">Lithohypha guttulata</name>
    <dbReference type="NCBI Taxonomy" id="1690604"/>
    <lineage>
        <taxon>Eukaryota</taxon>
        <taxon>Fungi</taxon>
        <taxon>Dikarya</taxon>
        <taxon>Ascomycota</taxon>
        <taxon>Pezizomycotina</taxon>
        <taxon>Eurotiomycetes</taxon>
        <taxon>Chaetothyriomycetidae</taxon>
        <taxon>Chaetothyriales</taxon>
        <taxon>Trichomeriaceae</taxon>
        <taxon>Lithohypha</taxon>
    </lineage>
</organism>
<feature type="region of interest" description="Disordered" evidence="1">
    <location>
        <begin position="53"/>
        <end position="108"/>
    </location>
</feature>
<proteinExistence type="predicted"/>
<sequence>MVLFTEDKEHNELAEHDDKQPETNNTEKELSVHSTFPDEKMVRFNSHEKALVTEPEAEAGTISSLPPYQSADSSTTGQSSSDMRSTGLIPAESSPNIKPDLDPITRNMSQADDGKEVYVAGSSTAHSPPVSARRQASKSYREYSFYNANAMTHLIICDPDQLVLYFAEVSLFAKSMPDVCLRDILGGGFDDLARKGSSLGLKEAAAAPIVGVADSMPSSKHIKLGLGDPGQPESQTWIVMRNVHEDLKAGSEKPSQQDFSYSWIRGAVKDNEPGLDKSSKEQFRLLSGDEVVASFRNAALTSIRKRGMLRVYDAPGMEEILLLIFLSCAALCERQRRRKVKKSLLFGL</sequence>
<name>A0AAN7SU12_9EURO</name>
<protein>
    <submittedName>
        <fullName evidence="2">Uncharacterized protein</fullName>
    </submittedName>
</protein>
<reference evidence="2 3" key="1">
    <citation type="submission" date="2023-08" db="EMBL/GenBank/DDBJ databases">
        <title>Black Yeasts Isolated from many extreme environments.</title>
        <authorList>
            <person name="Coleine C."/>
            <person name="Stajich J.E."/>
            <person name="Selbmann L."/>
        </authorList>
    </citation>
    <scope>NUCLEOTIDE SEQUENCE [LARGE SCALE GENOMIC DNA]</scope>
    <source>
        <strain evidence="2 3">CCFEE 5910</strain>
    </source>
</reference>